<dbReference type="PROSITE" id="PS50943">
    <property type="entry name" value="HTH_CROC1"/>
    <property type="match status" value="1"/>
</dbReference>
<dbReference type="InterPro" id="IPR010982">
    <property type="entry name" value="Lambda_DNA-bd_dom_sf"/>
</dbReference>
<evidence type="ECO:0000313" key="3">
    <source>
        <dbReference type="Proteomes" id="UP001236652"/>
    </source>
</evidence>
<dbReference type="SMART" id="SM00530">
    <property type="entry name" value="HTH_XRE"/>
    <property type="match status" value="1"/>
</dbReference>
<proteinExistence type="predicted"/>
<gene>
    <name evidence="2" type="ORF">QNI29_03675</name>
</gene>
<organism evidence="2 3">
    <name type="scientific">Pontibacillus chungwhensis</name>
    <dbReference type="NCBI Taxonomy" id="265426"/>
    <lineage>
        <taxon>Bacteria</taxon>
        <taxon>Bacillati</taxon>
        <taxon>Bacillota</taxon>
        <taxon>Bacilli</taxon>
        <taxon>Bacillales</taxon>
        <taxon>Bacillaceae</taxon>
        <taxon>Pontibacillus</taxon>
    </lineage>
</organism>
<dbReference type="InterPro" id="IPR001387">
    <property type="entry name" value="Cro/C1-type_HTH"/>
</dbReference>
<dbReference type="RefSeq" id="WP_231418534.1">
    <property type="nucleotide sequence ID" value="NZ_CP126446.1"/>
</dbReference>
<feature type="domain" description="HTH cro/C1-type" evidence="1">
    <location>
        <begin position="5"/>
        <end position="59"/>
    </location>
</feature>
<dbReference type="Gene3D" id="1.10.260.40">
    <property type="entry name" value="lambda repressor-like DNA-binding domains"/>
    <property type="match status" value="1"/>
</dbReference>
<dbReference type="Pfam" id="PF01381">
    <property type="entry name" value="HTH_3"/>
    <property type="match status" value="1"/>
</dbReference>
<keyword evidence="3" id="KW-1185">Reference proteome</keyword>
<reference evidence="2 3" key="1">
    <citation type="submission" date="2023-05" db="EMBL/GenBank/DDBJ databases">
        <title>Comparative genomics reveals the evidence of polycyclic aromatic hydrocarbons degradation in moderately halophilic genus Pontibacillus.</title>
        <authorList>
            <person name="Yang H."/>
            <person name="Qian Z."/>
        </authorList>
    </citation>
    <scope>NUCLEOTIDE SEQUENCE [LARGE SCALE GENOMIC DNA]</scope>
    <source>
        <strain evidence="3">HN14</strain>
    </source>
</reference>
<dbReference type="Proteomes" id="UP001236652">
    <property type="component" value="Chromosome"/>
</dbReference>
<dbReference type="CDD" id="cd00093">
    <property type="entry name" value="HTH_XRE"/>
    <property type="match status" value="1"/>
</dbReference>
<evidence type="ECO:0000259" key="1">
    <source>
        <dbReference type="PROSITE" id="PS50943"/>
    </source>
</evidence>
<sequence>MKSNINYWIEKRGYKKKWVAAQLGVSQNVFSRWVNDGGKPSLEKAFELADLLECNVDDLYVRTKKAPPK</sequence>
<evidence type="ECO:0000313" key="2">
    <source>
        <dbReference type="EMBL" id="WIF98763.1"/>
    </source>
</evidence>
<dbReference type="EMBL" id="CP126446">
    <property type="protein sequence ID" value="WIF98763.1"/>
    <property type="molecule type" value="Genomic_DNA"/>
</dbReference>
<name>A0ABY8UZF7_9BACI</name>
<accession>A0ABY8UZF7</accession>
<protein>
    <submittedName>
        <fullName evidence="2">Helix-turn-helix transcriptional regulator</fullName>
    </submittedName>
</protein>
<dbReference type="SUPFAM" id="SSF47413">
    <property type="entry name" value="lambda repressor-like DNA-binding domains"/>
    <property type="match status" value="1"/>
</dbReference>